<evidence type="ECO:0000256" key="3">
    <source>
        <dbReference type="ARBA" id="ARBA00023163"/>
    </source>
</evidence>
<dbReference type="GO" id="GO:0000976">
    <property type="term" value="F:transcription cis-regulatory region binding"/>
    <property type="evidence" value="ECO:0007669"/>
    <property type="project" value="TreeGrafter"/>
</dbReference>
<dbReference type="GO" id="GO:0003700">
    <property type="term" value="F:DNA-binding transcription factor activity"/>
    <property type="evidence" value="ECO:0007669"/>
    <property type="project" value="TreeGrafter"/>
</dbReference>
<feature type="region of interest" description="Disordered" evidence="5">
    <location>
        <begin position="1"/>
        <end position="27"/>
    </location>
</feature>
<evidence type="ECO:0000259" key="6">
    <source>
        <dbReference type="PROSITE" id="PS50977"/>
    </source>
</evidence>
<dbReference type="InterPro" id="IPR050109">
    <property type="entry name" value="HTH-type_TetR-like_transc_reg"/>
</dbReference>
<feature type="DNA-binding region" description="H-T-H motif" evidence="4">
    <location>
        <begin position="49"/>
        <end position="68"/>
    </location>
</feature>
<dbReference type="InterPro" id="IPR036271">
    <property type="entry name" value="Tet_transcr_reg_TetR-rel_C_sf"/>
</dbReference>
<dbReference type="SUPFAM" id="SSF46689">
    <property type="entry name" value="Homeodomain-like"/>
    <property type="match status" value="1"/>
</dbReference>
<evidence type="ECO:0000256" key="2">
    <source>
        <dbReference type="ARBA" id="ARBA00023125"/>
    </source>
</evidence>
<name>A0A7G8BDJ4_9BACT</name>
<keyword evidence="8" id="KW-1185">Reference proteome</keyword>
<evidence type="ECO:0000256" key="5">
    <source>
        <dbReference type="SAM" id="MobiDB-lite"/>
    </source>
</evidence>
<dbReference type="KEGG" id="adin:H7849_15900"/>
<dbReference type="EMBL" id="CP060394">
    <property type="protein sequence ID" value="QNI30614.1"/>
    <property type="molecule type" value="Genomic_DNA"/>
</dbReference>
<proteinExistence type="predicted"/>
<keyword evidence="3" id="KW-0804">Transcription</keyword>
<reference evidence="7 8" key="1">
    <citation type="submission" date="2020-08" db="EMBL/GenBank/DDBJ databases">
        <title>Edaphobacter telluris sp. nov. and Acidobacterium dinghuensis sp. nov., two acidobacteria isolated from forest soil.</title>
        <authorList>
            <person name="Fu J."/>
            <person name="Qiu L."/>
        </authorList>
    </citation>
    <scope>NUCLEOTIDE SEQUENCE [LARGE SCALE GENOMIC DNA]</scope>
    <source>
        <strain evidence="7">4Y35</strain>
    </source>
</reference>
<dbReference type="AlphaFoldDB" id="A0A7G8BDJ4"/>
<feature type="domain" description="HTH tetR-type" evidence="6">
    <location>
        <begin position="27"/>
        <end position="86"/>
    </location>
</feature>
<dbReference type="InterPro" id="IPR049445">
    <property type="entry name" value="TetR_SbtR-like_C"/>
</dbReference>
<dbReference type="PRINTS" id="PR00455">
    <property type="entry name" value="HTHTETR"/>
</dbReference>
<dbReference type="PANTHER" id="PTHR30055:SF234">
    <property type="entry name" value="HTH-TYPE TRANSCRIPTIONAL REGULATOR BETI"/>
    <property type="match status" value="1"/>
</dbReference>
<dbReference type="InterPro" id="IPR001647">
    <property type="entry name" value="HTH_TetR"/>
</dbReference>
<evidence type="ECO:0000313" key="8">
    <source>
        <dbReference type="Proteomes" id="UP000515312"/>
    </source>
</evidence>
<evidence type="ECO:0000313" key="7">
    <source>
        <dbReference type="EMBL" id="QNI30614.1"/>
    </source>
</evidence>
<evidence type="ECO:0000256" key="4">
    <source>
        <dbReference type="PROSITE-ProRule" id="PRU00335"/>
    </source>
</evidence>
<protein>
    <submittedName>
        <fullName evidence="7">TetR/AcrR family transcriptional regulator</fullName>
    </submittedName>
</protein>
<dbReference type="Pfam" id="PF21597">
    <property type="entry name" value="TetR_C_43"/>
    <property type="match status" value="1"/>
</dbReference>
<dbReference type="InterPro" id="IPR009057">
    <property type="entry name" value="Homeodomain-like_sf"/>
</dbReference>
<keyword evidence="1" id="KW-0805">Transcription regulation</keyword>
<dbReference type="PANTHER" id="PTHR30055">
    <property type="entry name" value="HTH-TYPE TRANSCRIPTIONAL REGULATOR RUTR"/>
    <property type="match status" value="1"/>
</dbReference>
<dbReference type="PROSITE" id="PS50977">
    <property type="entry name" value="HTH_TETR_2"/>
    <property type="match status" value="1"/>
</dbReference>
<keyword evidence="2 4" id="KW-0238">DNA-binding</keyword>
<dbReference type="RefSeq" id="WP_186740623.1">
    <property type="nucleotide sequence ID" value="NZ_CP060394.1"/>
</dbReference>
<gene>
    <name evidence="7" type="ORF">H7849_15900</name>
</gene>
<evidence type="ECO:0000256" key="1">
    <source>
        <dbReference type="ARBA" id="ARBA00023015"/>
    </source>
</evidence>
<dbReference type="Pfam" id="PF00440">
    <property type="entry name" value="TetR_N"/>
    <property type="match status" value="1"/>
</dbReference>
<sequence>MKKRIAERTDDQKLENSKPRQMRADGQRKMSSILDAAMKVFAKSGVDAPVREIAERAGVGLGTVYRHFPRRSDLILAVFRTQMDACADAAPNLASKYEPGEALARWMQRYMDFVATKRGLAAALHSGDPAYSALPGYFDKRLRPALETLLEAAVSAGVVRPGIEADDLLRAVATLCHGPHGEEPVYARRMVELLVDGLRYGASTRIDDSLKPDARRNRKAPAK</sequence>
<dbReference type="Proteomes" id="UP000515312">
    <property type="component" value="Chromosome"/>
</dbReference>
<organism evidence="7 8">
    <name type="scientific">Alloacidobacterium dinghuense</name>
    <dbReference type="NCBI Taxonomy" id="2763107"/>
    <lineage>
        <taxon>Bacteria</taxon>
        <taxon>Pseudomonadati</taxon>
        <taxon>Acidobacteriota</taxon>
        <taxon>Terriglobia</taxon>
        <taxon>Terriglobales</taxon>
        <taxon>Acidobacteriaceae</taxon>
        <taxon>Alloacidobacterium</taxon>
    </lineage>
</organism>
<dbReference type="Gene3D" id="1.10.357.10">
    <property type="entry name" value="Tetracycline Repressor, domain 2"/>
    <property type="match status" value="1"/>
</dbReference>
<dbReference type="SUPFAM" id="SSF48498">
    <property type="entry name" value="Tetracyclin repressor-like, C-terminal domain"/>
    <property type="match status" value="1"/>
</dbReference>
<accession>A0A7G8BDJ4</accession>